<organism evidence="2 3">
    <name type="scientific">Thermothelomyces thermophilus (strain ATCC 42464 / BCRC 31852 / DSM 1799)</name>
    <name type="common">Sporotrichum thermophile</name>
    <dbReference type="NCBI Taxonomy" id="573729"/>
    <lineage>
        <taxon>Eukaryota</taxon>
        <taxon>Fungi</taxon>
        <taxon>Dikarya</taxon>
        <taxon>Ascomycota</taxon>
        <taxon>Pezizomycotina</taxon>
        <taxon>Sordariomycetes</taxon>
        <taxon>Sordariomycetidae</taxon>
        <taxon>Sordariales</taxon>
        <taxon>Chaetomiaceae</taxon>
        <taxon>Thermothelomyces</taxon>
    </lineage>
</organism>
<feature type="region of interest" description="Disordered" evidence="1">
    <location>
        <begin position="506"/>
        <end position="536"/>
    </location>
</feature>
<dbReference type="eggNOG" id="ENOG502QRQN">
    <property type="taxonomic scope" value="Eukaryota"/>
</dbReference>
<name>G2QNW0_THET4</name>
<dbReference type="VEuPathDB" id="FungiDB:MYCTH_2313154"/>
<evidence type="ECO:0000256" key="1">
    <source>
        <dbReference type="SAM" id="MobiDB-lite"/>
    </source>
</evidence>
<dbReference type="OMA" id="IVSVMKM"/>
<dbReference type="KEGG" id="mtm:MYCTH_2313154"/>
<evidence type="ECO:0008006" key="4">
    <source>
        <dbReference type="Google" id="ProtNLM"/>
    </source>
</evidence>
<reference evidence="2 3" key="1">
    <citation type="journal article" date="2011" name="Nat. Biotechnol.">
        <title>Comparative genomic analysis of the thermophilic biomass-degrading fungi Myceliophthora thermophila and Thielavia terrestris.</title>
        <authorList>
            <person name="Berka R.M."/>
            <person name="Grigoriev I.V."/>
            <person name="Otillar R."/>
            <person name="Salamov A."/>
            <person name="Grimwood J."/>
            <person name="Reid I."/>
            <person name="Ishmael N."/>
            <person name="John T."/>
            <person name="Darmond C."/>
            <person name="Moisan M.-C."/>
            <person name="Henrissat B."/>
            <person name="Coutinho P.M."/>
            <person name="Lombard V."/>
            <person name="Natvig D.O."/>
            <person name="Lindquist E."/>
            <person name="Schmutz J."/>
            <person name="Lucas S."/>
            <person name="Harris P."/>
            <person name="Powlowski J."/>
            <person name="Bellemare A."/>
            <person name="Taylor D."/>
            <person name="Butler G."/>
            <person name="de Vries R.P."/>
            <person name="Allijn I.E."/>
            <person name="van den Brink J."/>
            <person name="Ushinsky S."/>
            <person name="Storms R."/>
            <person name="Powell A.J."/>
            <person name="Paulsen I.T."/>
            <person name="Elbourne L.D.H."/>
            <person name="Baker S.E."/>
            <person name="Magnuson J."/>
            <person name="LaBoissiere S."/>
            <person name="Clutterbuck A.J."/>
            <person name="Martinez D."/>
            <person name="Wogulis M."/>
            <person name="de Leon A.L."/>
            <person name="Rey M.W."/>
            <person name="Tsang A."/>
        </authorList>
    </citation>
    <scope>NUCLEOTIDE SEQUENCE [LARGE SCALE GENOMIC DNA]</scope>
    <source>
        <strain evidence="3">ATCC 42464 / BCRC 31852 / DSM 1799</strain>
    </source>
</reference>
<evidence type="ECO:0000313" key="3">
    <source>
        <dbReference type="Proteomes" id="UP000007322"/>
    </source>
</evidence>
<dbReference type="Proteomes" id="UP000007322">
    <property type="component" value="Chromosome 7"/>
</dbReference>
<feature type="compositionally biased region" description="Low complexity" evidence="1">
    <location>
        <begin position="288"/>
        <end position="331"/>
    </location>
</feature>
<gene>
    <name evidence="2" type="ORF">MYCTH_2313154</name>
</gene>
<protein>
    <recommendedName>
        <fullName evidence="4">Geranylgeranyl pyrophosphate synthetase</fullName>
    </recommendedName>
</protein>
<dbReference type="OrthoDB" id="420564at2759"/>
<dbReference type="PANTHER" id="PTHR35179:SF2">
    <property type="entry name" value="START DOMAIN-CONTAINING PROTEIN"/>
    <property type="match status" value="1"/>
</dbReference>
<dbReference type="InParanoid" id="G2QNW0"/>
<dbReference type="RefSeq" id="XP_003667381.1">
    <property type="nucleotide sequence ID" value="XM_003667333.1"/>
</dbReference>
<dbReference type="AlphaFoldDB" id="G2QNW0"/>
<accession>G2QNW0</accession>
<feature type="compositionally biased region" description="Low complexity" evidence="1">
    <location>
        <begin position="256"/>
        <end position="269"/>
    </location>
</feature>
<evidence type="ECO:0000313" key="2">
    <source>
        <dbReference type="EMBL" id="AEO62136.1"/>
    </source>
</evidence>
<proteinExistence type="predicted"/>
<feature type="region of interest" description="Disordered" evidence="1">
    <location>
        <begin position="232"/>
        <end position="331"/>
    </location>
</feature>
<dbReference type="EMBL" id="CP003008">
    <property type="protein sequence ID" value="AEO62136.1"/>
    <property type="molecule type" value="Genomic_DNA"/>
</dbReference>
<keyword evidence="3" id="KW-1185">Reference proteome</keyword>
<dbReference type="PANTHER" id="PTHR35179">
    <property type="entry name" value="PROTEIN CBG02620"/>
    <property type="match status" value="1"/>
</dbReference>
<dbReference type="STRING" id="573729.G2QNW0"/>
<dbReference type="GeneID" id="11510088"/>
<sequence>MAPSWYYQKPPSWKTRDANRARAAVSTTPPPPFGALIRTLKLRHLDDEGETLDHLARITDLQTVASYSWVDKPNSGPEILIPGRPPLWTPQVTPTQLKEDSGQYYRDKNAARYPRHPIEPAVVAGLDADPALPLDLDIFACKSTLGSLLSFVRGEDKEFRMLAYKVRHTIFLVRRENSPTELIPDVRGYGHTFPEANTTWEADVKGSASHQRLIRYVFGGLRLAVRFEADGYIKPSGGGGGEDDDFDPNLRSNRLSSSPASFSWSPRPSQTDSAAAPPPPPSLDELATTLSTANVTTTTTTGQGISSTTTTTSSSSSTSTTTTARQTKLTVTQAGPTVPIPHRALFDLKTRSVRTREAKGGGAAVVEEELPRLWAAQLPTLVLAYHARGLFRPEEVEVRDVRADLRRWEREHRAELARLAALLRRLMRDLVAVADEEEAVAVAAGVHAAGEGVVEICRRRRVGGGGSWRGGRGEKEEEEELEIRRPGGEVAGVLSDEVLQRWMSAAGDEGDSDDDDHDDHFTAYGEAGGWESDWESEDDREYLDFTACSADDCGYCGRCPY</sequence>
<dbReference type="HOGENOM" id="CLU_030046_1_0_1"/>
<feature type="compositionally biased region" description="Acidic residues" evidence="1">
    <location>
        <begin position="508"/>
        <end position="517"/>
    </location>
</feature>